<protein>
    <submittedName>
        <fullName evidence="1">Uncharacterized protein</fullName>
    </submittedName>
</protein>
<organism evidence="1 2">
    <name type="scientific">Tetranychus urticae</name>
    <name type="common">Two-spotted spider mite</name>
    <dbReference type="NCBI Taxonomy" id="32264"/>
    <lineage>
        <taxon>Eukaryota</taxon>
        <taxon>Metazoa</taxon>
        <taxon>Ecdysozoa</taxon>
        <taxon>Arthropoda</taxon>
        <taxon>Chelicerata</taxon>
        <taxon>Arachnida</taxon>
        <taxon>Acari</taxon>
        <taxon>Acariformes</taxon>
        <taxon>Trombidiformes</taxon>
        <taxon>Prostigmata</taxon>
        <taxon>Eleutherengona</taxon>
        <taxon>Raphignathae</taxon>
        <taxon>Tetranychoidea</taxon>
        <taxon>Tetranychidae</taxon>
        <taxon>Tetranychus</taxon>
    </lineage>
</organism>
<proteinExistence type="predicted"/>
<keyword evidence="2" id="KW-1185">Reference proteome</keyword>
<dbReference type="AlphaFoldDB" id="T1KE19"/>
<dbReference type="HOGENOM" id="CLU_3427030_0_0_1"/>
<name>T1KE19_TETUR</name>
<evidence type="ECO:0000313" key="2">
    <source>
        <dbReference type="Proteomes" id="UP000015104"/>
    </source>
</evidence>
<dbReference type="EMBL" id="CAEY01002033">
    <property type="status" value="NOT_ANNOTATED_CDS"/>
    <property type="molecule type" value="Genomic_DNA"/>
</dbReference>
<sequence>MIKNEQSMRKVWGCFCCHYYW</sequence>
<reference evidence="2" key="1">
    <citation type="submission" date="2011-08" db="EMBL/GenBank/DDBJ databases">
        <authorList>
            <person name="Rombauts S."/>
        </authorList>
    </citation>
    <scope>NUCLEOTIDE SEQUENCE</scope>
    <source>
        <strain evidence="2">London</strain>
    </source>
</reference>
<evidence type="ECO:0000313" key="1">
    <source>
        <dbReference type="EnsemblMetazoa" id="tetur09g05000.1"/>
    </source>
</evidence>
<dbReference type="EnsemblMetazoa" id="tetur09g05000.1">
    <property type="protein sequence ID" value="tetur09g05000.1"/>
    <property type="gene ID" value="tetur09g05000"/>
</dbReference>
<reference evidence="1" key="2">
    <citation type="submission" date="2015-06" db="UniProtKB">
        <authorList>
            <consortium name="EnsemblMetazoa"/>
        </authorList>
    </citation>
    <scope>IDENTIFICATION</scope>
</reference>
<dbReference type="Proteomes" id="UP000015104">
    <property type="component" value="Unassembled WGS sequence"/>
</dbReference>
<accession>T1KE19</accession>